<evidence type="ECO:0000256" key="8">
    <source>
        <dbReference type="ARBA" id="ARBA00023136"/>
    </source>
</evidence>
<evidence type="ECO:0000256" key="5">
    <source>
        <dbReference type="ARBA" id="ARBA00022519"/>
    </source>
</evidence>
<dbReference type="InterPro" id="IPR012902">
    <property type="entry name" value="N_methyl_site"/>
</dbReference>
<dbReference type="Pfam" id="PF02501">
    <property type="entry name" value="T2SSI"/>
    <property type="match status" value="1"/>
</dbReference>
<dbReference type="PANTHER" id="PTHR38779:SF2">
    <property type="entry name" value="TYPE II SECRETION SYSTEM PROTEIN I-RELATED"/>
    <property type="match status" value="1"/>
</dbReference>
<comment type="subunit">
    <text evidence="9">Type II secretion is composed of four main components: the outer membrane complex, the inner membrane complex, the cytoplasmic secretion ATPase and the periplasm-spanning pseudopilus.</text>
</comment>
<proteinExistence type="inferred from homology"/>
<evidence type="ECO:0000256" key="1">
    <source>
        <dbReference type="ARBA" id="ARBA00004377"/>
    </source>
</evidence>
<comment type="function">
    <text evidence="9">Component of the type II secretion system required for the energy-dependent secretion of extracellular factors such as proteases and toxins from the periplasm.</text>
</comment>
<dbReference type="EMBL" id="CP032096">
    <property type="protein sequence ID" value="QBZ82240.1"/>
    <property type="molecule type" value="Genomic_DNA"/>
</dbReference>
<keyword evidence="6" id="KW-0812">Transmembrane</keyword>
<sequence>MPLLTKNTFQKVKGFTLIEVMVALLIVAIALAALSMALGQAVYQQGSIENRVVATWVAQNRMIEIQQAQETGSKIGKTSDVLMANRQWQTKLSLESTLVPDIQKAKLQVFLKGEKHPSATLWSVLGHE</sequence>
<dbReference type="Proteomes" id="UP000296201">
    <property type="component" value="Chromosome"/>
</dbReference>
<keyword evidence="8" id="KW-0472">Membrane</keyword>
<accession>A0A4P7NWZ4</accession>
<evidence type="ECO:0000313" key="11">
    <source>
        <dbReference type="EMBL" id="QBZ82240.1"/>
    </source>
</evidence>
<gene>
    <name evidence="11" type="primary">xcpV</name>
    <name evidence="11" type="ORF">GHNINEIG_00264</name>
</gene>
<reference evidence="11 12" key="1">
    <citation type="submission" date="2018-08" db="EMBL/GenBank/DDBJ databases">
        <title>Horizontal acquisition of hydrogen conversion ability and other habitat adaptations in Hydrogenovibrio crunogenus strains.</title>
        <authorList>
            <person name="Gonnella G."/>
            <person name="Adam N."/>
            <person name="Perner M."/>
        </authorList>
    </citation>
    <scope>NUCLEOTIDE SEQUENCE [LARGE SCALE GENOMIC DNA]</scope>
    <source>
        <strain evidence="11 12">SP-41</strain>
    </source>
</reference>
<evidence type="ECO:0000256" key="7">
    <source>
        <dbReference type="ARBA" id="ARBA00022989"/>
    </source>
</evidence>
<evidence type="ECO:0000256" key="3">
    <source>
        <dbReference type="ARBA" id="ARBA00022475"/>
    </source>
</evidence>
<keyword evidence="12" id="KW-1185">Reference proteome</keyword>
<protein>
    <recommendedName>
        <fullName evidence="9">Type II secretion system protein I</fullName>
        <shortName evidence="9">T2SS minor pseudopilin I</shortName>
    </recommendedName>
</protein>
<dbReference type="GO" id="GO:0015628">
    <property type="term" value="P:protein secretion by the type II secretion system"/>
    <property type="evidence" value="ECO:0007669"/>
    <property type="project" value="UniProtKB-UniRule"/>
</dbReference>
<dbReference type="InterPro" id="IPR003413">
    <property type="entry name" value="T2SS_GspI_C"/>
</dbReference>
<dbReference type="PANTHER" id="PTHR38779">
    <property type="entry name" value="TYPE II SECRETION SYSTEM PROTEIN I-RELATED"/>
    <property type="match status" value="1"/>
</dbReference>
<dbReference type="RefSeq" id="WP_135794984.1">
    <property type="nucleotide sequence ID" value="NZ_CP032096.1"/>
</dbReference>
<evidence type="ECO:0000256" key="6">
    <source>
        <dbReference type="ARBA" id="ARBA00022692"/>
    </source>
</evidence>
<evidence type="ECO:0000313" key="12">
    <source>
        <dbReference type="Proteomes" id="UP000296201"/>
    </source>
</evidence>
<keyword evidence="5 9" id="KW-0997">Cell inner membrane</keyword>
<name>A0A4P7NWZ4_9GAMM</name>
<dbReference type="PROSITE" id="PS00409">
    <property type="entry name" value="PROKAR_NTER_METHYL"/>
    <property type="match status" value="1"/>
</dbReference>
<comment type="similarity">
    <text evidence="2 9">Belongs to the GSP I family.</text>
</comment>
<comment type="PTM">
    <text evidence="9">Cleaved by prepilin peptidase.</text>
</comment>
<dbReference type="InterPro" id="IPR010052">
    <property type="entry name" value="T2SS_protein-GspI"/>
</dbReference>
<dbReference type="OrthoDB" id="5616472at2"/>
<dbReference type="AlphaFoldDB" id="A0A4P7NWZ4"/>
<evidence type="ECO:0000256" key="2">
    <source>
        <dbReference type="ARBA" id="ARBA00008358"/>
    </source>
</evidence>
<organism evidence="11 12">
    <name type="scientific">Hydrogenovibrio crunogenus</name>
    <dbReference type="NCBI Taxonomy" id="39765"/>
    <lineage>
        <taxon>Bacteria</taxon>
        <taxon>Pseudomonadati</taxon>
        <taxon>Pseudomonadota</taxon>
        <taxon>Gammaproteobacteria</taxon>
        <taxon>Thiotrichales</taxon>
        <taxon>Piscirickettsiaceae</taxon>
        <taxon>Hydrogenovibrio</taxon>
    </lineage>
</organism>
<evidence type="ECO:0000256" key="9">
    <source>
        <dbReference type="RuleBase" id="RU368030"/>
    </source>
</evidence>
<dbReference type="SUPFAM" id="SSF54523">
    <property type="entry name" value="Pili subunits"/>
    <property type="match status" value="1"/>
</dbReference>
<keyword evidence="3" id="KW-1003">Cell membrane</keyword>
<keyword evidence="4 9" id="KW-0488">Methylation</keyword>
<dbReference type="Pfam" id="PF07963">
    <property type="entry name" value="N_methyl"/>
    <property type="match status" value="1"/>
</dbReference>
<dbReference type="NCBIfam" id="TIGR01707">
    <property type="entry name" value="gspI"/>
    <property type="match status" value="1"/>
</dbReference>
<dbReference type="Gene3D" id="3.30.1300.30">
    <property type="entry name" value="GSPII I/J protein-like"/>
    <property type="match status" value="1"/>
</dbReference>
<feature type="domain" description="Type II secretion system protein GspI C-terminal" evidence="10">
    <location>
        <begin position="49"/>
        <end position="124"/>
    </location>
</feature>
<keyword evidence="7" id="KW-1133">Transmembrane helix</keyword>
<dbReference type="InterPro" id="IPR045584">
    <property type="entry name" value="Pilin-like"/>
</dbReference>
<dbReference type="GO" id="GO:0015627">
    <property type="term" value="C:type II protein secretion system complex"/>
    <property type="evidence" value="ECO:0007669"/>
    <property type="project" value="UniProtKB-UniRule"/>
</dbReference>
<evidence type="ECO:0000256" key="4">
    <source>
        <dbReference type="ARBA" id="ARBA00022481"/>
    </source>
</evidence>
<dbReference type="GO" id="GO:0005886">
    <property type="term" value="C:plasma membrane"/>
    <property type="evidence" value="ECO:0007669"/>
    <property type="project" value="UniProtKB-SubCell"/>
</dbReference>
<evidence type="ECO:0000259" key="10">
    <source>
        <dbReference type="Pfam" id="PF02501"/>
    </source>
</evidence>
<dbReference type="NCBIfam" id="TIGR02532">
    <property type="entry name" value="IV_pilin_GFxxxE"/>
    <property type="match status" value="1"/>
</dbReference>
<comment type="subcellular location">
    <subcellularLocation>
        <location evidence="1 9">Cell inner membrane</location>
        <topology evidence="1 9">Single-pass membrane protein</topology>
    </subcellularLocation>
</comment>